<evidence type="ECO:0000313" key="2">
    <source>
        <dbReference type="EMBL" id="KAJ1257144.1"/>
    </source>
</evidence>
<feature type="region of interest" description="Disordered" evidence="1">
    <location>
        <begin position="244"/>
        <end position="318"/>
    </location>
</feature>
<proteinExistence type="predicted"/>
<feature type="compositionally biased region" description="Basic and acidic residues" evidence="1">
    <location>
        <begin position="307"/>
        <end position="318"/>
    </location>
</feature>
<gene>
    <name evidence="2" type="ORF">BS78_K193700</name>
</gene>
<name>A0A9W7XF42_9POAL</name>
<protein>
    <submittedName>
        <fullName evidence="2">Uncharacterized protein</fullName>
    </submittedName>
</protein>
<feature type="compositionally biased region" description="Basic and acidic residues" evidence="1">
    <location>
        <begin position="135"/>
        <end position="144"/>
    </location>
</feature>
<feature type="region of interest" description="Disordered" evidence="1">
    <location>
        <begin position="1"/>
        <end position="232"/>
    </location>
</feature>
<dbReference type="EMBL" id="MU629440">
    <property type="protein sequence ID" value="KAJ1257144.1"/>
    <property type="molecule type" value="Genomic_DNA"/>
</dbReference>
<feature type="compositionally biased region" description="Basic residues" evidence="1">
    <location>
        <begin position="106"/>
        <end position="115"/>
    </location>
</feature>
<accession>A0A9W7XF42</accession>
<comment type="caution">
    <text evidence="2">The sequence shown here is derived from an EMBL/GenBank/DDBJ whole genome shotgun (WGS) entry which is preliminary data.</text>
</comment>
<feature type="compositionally biased region" description="Basic and acidic residues" evidence="1">
    <location>
        <begin position="53"/>
        <end position="71"/>
    </location>
</feature>
<dbReference type="AlphaFoldDB" id="A0A9W7XF42"/>
<keyword evidence="3" id="KW-1185">Reference proteome</keyword>
<evidence type="ECO:0000256" key="1">
    <source>
        <dbReference type="SAM" id="MobiDB-lite"/>
    </source>
</evidence>
<organism evidence="2 3">
    <name type="scientific">Paspalum vaginatum</name>
    <name type="common">seashore paspalum</name>
    <dbReference type="NCBI Taxonomy" id="158149"/>
    <lineage>
        <taxon>Eukaryota</taxon>
        <taxon>Viridiplantae</taxon>
        <taxon>Streptophyta</taxon>
        <taxon>Embryophyta</taxon>
        <taxon>Tracheophyta</taxon>
        <taxon>Spermatophyta</taxon>
        <taxon>Magnoliopsida</taxon>
        <taxon>Liliopsida</taxon>
        <taxon>Poales</taxon>
        <taxon>Poaceae</taxon>
        <taxon>PACMAD clade</taxon>
        <taxon>Panicoideae</taxon>
        <taxon>Andropogonodae</taxon>
        <taxon>Paspaleae</taxon>
        <taxon>Paspalinae</taxon>
        <taxon>Paspalum</taxon>
    </lineage>
</organism>
<feature type="compositionally biased region" description="Basic residues" evidence="1">
    <location>
        <begin position="263"/>
        <end position="273"/>
    </location>
</feature>
<sequence>METPMPAIPGLLASAYQTPPSNPRSRRAATSPVPRSPRDAAAVPTRPAAVSARRRDAAAARTPTRRDETRDATAVPPCCRLCAPAGRSPREDAEPTRIAAAVPPRYRLRAATRRSRREDAEPTRSRLTRASMGRSPREDADPTRRRLARGSTGRSCREDADPTRGATADAPTPPRDTEPTRCRNRLSLGSKPPPSPRPARRRRPGPAPLPTPLTSARSHRLAAAPRPWHSLRARSASLTRAYRRAAPPWLRSAAGSCRPPPRDRRRPARRWLQRTRSADPQGVHRAPGLRGCRRRHPALLLPQPALHHQELQHVPRRG</sequence>
<dbReference type="Proteomes" id="UP001164776">
    <property type="component" value="Unassembled WGS sequence"/>
</dbReference>
<evidence type="ECO:0000313" key="3">
    <source>
        <dbReference type="Proteomes" id="UP001164776"/>
    </source>
</evidence>
<reference evidence="2 3" key="1">
    <citation type="submission" date="2022-10" db="EMBL/GenBank/DDBJ databases">
        <title>WGS assembly of Paspalum vaginatum 540-79.</title>
        <authorList>
            <person name="Sun G."/>
            <person name="Wase N."/>
            <person name="Shu S."/>
            <person name="Jenkins J."/>
            <person name="Zhou B."/>
            <person name="Torres-Rodriguez J."/>
            <person name="Chen C."/>
            <person name="Sandor L."/>
            <person name="Plott C."/>
            <person name="Yoshinga Y."/>
            <person name="Daum C."/>
            <person name="Qi P."/>
            <person name="Barry K."/>
            <person name="Lipzen A."/>
            <person name="Berry L."/>
            <person name="Pedersen C."/>
            <person name="Gottilla T."/>
            <person name="Foltz A."/>
            <person name="Yu H."/>
            <person name="O'Malley R."/>
            <person name="Zhang C."/>
            <person name="Devos K."/>
            <person name="Sigmon B."/>
            <person name="Yu B."/>
            <person name="Obata T."/>
            <person name="Schmutz J."/>
            <person name="Schnable J."/>
        </authorList>
    </citation>
    <scope>NUCLEOTIDE SEQUENCE [LARGE SCALE GENOMIC DNA]</scope>
    <source>
        <strain evidence="3">cv. 540-79</strain>
    </source>
</reference>